<dbReference type="Proteomes" id="UP000199111">
    <property type="component" value="Unassembled WGS sequence"/>
</dbReference>
<evidence type="ECO:0000313" key="2">
    <source>
        <dbReference type="EMBL" id="SFI23544.1"/>
    </source>
</evidence>
<dbReference type="Gene3D" id="1.10.1200.10">
    <property type="entry name" value="ACP-like"/>
    <property type="match status" value="1"/>
</dbReference>
<keyword evidence="3" id="KW-1185">Reference proteome</keyword>
<dbReference type="EMBL" id="FOQY01000002">
    <property type="protein sequence ID" value="SFI23544.1"/>
    <property type="molecule type" value="Genomic_DNA"/>
</dbReference>
<sequence>MSQAATTRYERLQQLRDILTDVLDLEPGELTETSNFVNDHGADSLLAIDIIASIERDMGVHIPSEALPEMINLNAVLGLVTRYAKEADLDA</sequence>
<reference evidence="3" key="1">
    <citation type="submission" date="2016-10" db="EMBL/GenBank/DDBJ databases">
        <authorList>
            <person name="Varghese N."/>
            <person name="Submissions S."/>
        </authorList>
    </citation>
    <scope>NUCLEOTIDE SEQUENCE [LARGE SCALE GENOMIC DNA]</scope>
    <source>
        <strain evidence="3">CGMCC 4.2126</strain>
    </source>
</reference>
<dbReference type="InterPro" id="IPR009081">
    <property type="entry name" value="PP-bd_ACP"/>
</dbReference>
<evidence type="ECO:0000313" key="3">
    <source>
        <dbReference type="Proteomes" id="UP000199111"/>
    </source>
</evidence>
<proteinExistence type="predicted"/>
<dbReference type="RefSeq" id="WP_012890833.1">
    <property type="nucleotide sequence ID" value="NZ_FOQY01000002.1"/>
</dbReference>
<accession>A0A1I3GJB6</accession>
<dbReference type="PROSITE" id="PS50075">
    <property type="entry name" value="CARRIER"/>
    <property type="match status" value="1"/>
</dbReference>
<dbReference type="AlphaFoldDB" id="A0A1I3GJB6"/>
<protein>
    <submittedName>
        <fullName evidence="2">Acyl carrier protein</fullName>
    </submittedName>
</protein>
<dbReference type="Pfam" id="PF00550">
    <property type="entry name" value="PP-binding"/>
    <property type="match status" value="1"/>
</dbReference>
<gene>
    <name evidence="2" type="ORF">SAMN05216275_10297</name>
</gene>
<feature type="domain" description="Carrier" evidence="1">
    <location>
        <begin position="6"/>
        <end position="84"/>
    </location>
</feature>
<dbReference type="InterPro" id="IPR036736">
    <property type="entry name" value="ACP-like_sf"/>
</dbReference>
<evidence type="ECO:0000259" key="1">
    <source>
        <dbReference type="PROSITE" id="PS50075"/>
    </source>
</evidence>
<dbReference type="SUPFAM" id="SSF47336">
    <property type="entry name" value="ACP-like"/>
    <property type="match status" value="1"/>
</dbReference>
<organism evidence="2 3">
    <name type="scientific">Streptosporangium canum</name>
    <dbReference type="NCBI Taxonomy" id="324952"/>
    <lineage>
        <taxon>Bacteria</taxon>
        <taxon>Bacillati</taxon>
        <taxon>Actinomycetota</taxon>
        <taxon>Actinomycetes</taxon>
        <taxon>Streptosporangiales</taxon>
        <taxon>Streptosporangiaceae</taxon>
        <taxon>Streptosporangium</taxon>
    </lineage>
</organism>
<dbReference type="GeneID" id="96296444"/>
<name>A0A1I3GJB6_9ACTN</name>